<protein>
    <submittedName>
        <fullName evidence="1">Uncharacterized protein</fullName>
    </submittedName>
</protein>
<gene>
    <name evidence="1" type="ORF">CHS0354_005253</name>
</gene>
<dbReference type="AlphaFoldDB" id="A0AAE0TJS0"/>
<proteinExistence type="predicted"/>
<reference evidence="1" key="2">
    <citation type="journal article" date="2021" name="Genome Biol. Evol.">
        <title>Developing a high-quality reference genome for a parasitic bivalve with doubly uniparental inheritance (Bivalvia: Unionida).</title>
        <authorList>
            <person name="Smith C.H."/>
        </authorList>
    </citation>
    <scope>NUCLEOTIDE SEQUENCE</scope>
    <source>
        <strain evidence="1">CHS0354</strain>
        <tissue evidence="1">Mantle</tissue>
    </source>
</reference>
<sequence length="54" mass="5979">MQTIAPTVCRNAYVEYVGDMIKDTSTSNKLYSFVKSKMCDGSGISPLKKDGRDQ</sequence>
<reference evidence="1" key="3">
    <citation type="submission" date="2023-05" db="EMBL/GenBank/DDBJ databases">
        <authorList>
            <person name="Smith C.H."/>
        </authorList>
    </citation>
    <scope>NUCLEOTIDE SEQUENCE</scope>
    <source>
        <strain evidence="1">CHS0354</strain>
        <tissue evidence="1">Mantle</tissue>
    </source>
</reference>
<keyword evidence="2" id="KW-1185">Reference proteome</keyword>
<evidence type="ECO:0000313" key="2">
    <source>
        <dbReference type="Proteomes" id="UP001195483"/>
    </source>
</evidence>
<comment type="caution">
    <text evidence="1">The sequence shown here is derived from an EMBL/GenBank/DDBJ whole genome shotgun (WGS) entry which is preliminary data.</text>
</comment>
<reference evidence="1" key="1">
    <citation type="journal article" date="2021" name="Genome Biol. Evol.">
        <title>A High-Quality Reference Genome for a Parasitic Bivalve with Doubly Uniparental Inheritance (Bivalvia: Unionida).</title>
        <authorList>
            <person name="Smith C.H."/>
        </authorList>
    </citation>
    <scope>NUCLEOTIDE SEQUENCE</scope>
    <source>
        <strain evidence="1">CHS0354</strain>
    </source>
</reference>
<organism evidence="1 2">
    <name type="scientific">Potamilus streckersoni</name>
    <dbReference type="NCBI Taxonomy" id="2493646"/>
    <lineage>
        <taxon>Eukaryota</taxon>
        <taxon>Metazoa</taxon>
        <taxon>Spiralia</taxon>
        <taxon>Lophotrochozoa</taxon>
        <taxon>Mollusca</taxon>
        <taxon>Bivalvia</taxon>
        <taxon>Autobranchia</taxon>
        <taxon>Heteroconchia</taxon>
        <taxon>Palaeoheterodonta</taxon>
        <taxon>Unionida</taxon>
        <taxon>Unionoidea</taxon>
        <taxon>Unionidae</taxon>
        <taxon>Ambleminae</taxon>
        <taxon>Lampsilini</taxon>
        <taxon>Potamilus</taxon>
    </lineage>
</organism>
<dbReference type="EMBL" id="JAEAOA010000375">
    <property type="protein sequence ID" value="KAK3611239.1"/>
    <property type="molecule type" value="Genomic_DNA"/>
</dbReference>
<feature type="non-terminal residue" evidence="1">
    <location>
        <position position="54"/>
    </location>
</feature>
<name>A0AAE0TJS0_9BIVA</name>
<accession>A0AAE0TJS0</accession>
<evidence type="ECO:0000313" key="1">
    <source>
        <dbReference type="EMBL" id="KAK3611239.1"/>
    </source>
</evidence>
<dbReference type="Proteomes" id="UP001195483">
    <property type="component" value="Unassembled WGS sequence"/>
</dbReference>